<dbReference type="InterPro" id="IPR003613">
    <property type="entry name" value="Ubox_domain"/>
</dbReference>
<dbReference type="Proteomes" id="UP000023152">
    <property type="component" value="Unassembled WGS sequence"/>
</dbReference>
<dbReference type="EMBL" id="ASPP01016803">
    <property type="protein sequence ID" value="ETO17356.1"/>
    <property type="molecule type" value="Genomic_DNA"/>
</dbReference>
<dbReference type="InterPro" id="IPR013083">
    <property type="entry name" value="Znf_RING/FYVE/PHD"/>
</dbReference>
<dbReference type="OrthoDB" id="10064100at2759"/>
<feature type="domain" description="U-box" evidence="1">
    <location>
        <begin position="91"/>
        <end position="122"/>
    </location>
</feature>
<dbReference type="PANTHER" id="PTHR22849">
    <property type="entry name" value="WDSAM1 PROTEIN"/>
    <property type="match status" value="1"/>
</dbReference>
<sequence>KWSKWNPQEISIFIGHTLECKKLKINQVNEIIKRNKIDGISLSKMSKNDWMDIFRFEAFVQACIIYDSFNEICKKYPMNVIDSDKDSAKQVIPKEYLCPLSNSIMNDPVIALNGITYDRSSIMNKYQNITNYSSLMTDRNLELFPDHALRQNIQKFLKNPK</sequence>
<feature type="non-terminal residue" evidence="2">
    <location>
        <position position="1"/>
    </location>
</feature>
<name>X6MUL8_RETFI</name>
<comment type="caution">
    <text evidence="2">The sequence shown here is derived from an EMBL/GenBank/DDBJ whole genome shotgun (WGS) entry which is preliminary data.</text>
</comment>
<dbReference type="SMART" id="SM00504">
    <property type="entry name" value="Ubox"/>
    <property type="match status" value="1"/>
</dbReference>
<gene>
    <name evidence="2" type="ORF">RFI_19966</name>
</gene>
<organism evidence="2 3">
    <name type="scientific">Reticulomyxa filosa</name>
    <dbReference type="NCBI Taxonomy" id="46433"/>
    <lineage>
        <taxon>Eukaryota</taxon>
        <taxon>Sar</taxon>
        <taxon>Rhizaria</taxon>
        <taxon>Retaria</taxon>
        <taxon>Foraminifera</taxon>
        <taxon>Monothalamids</taxon>
        <taxon>Reticulomyxidae</taxon>
        <taxon>Reticulomyxa</taxon>
    </lineage>
</organism>
<accession>X6MUL8</accession>
<dbReference type="PANTHER" id="PTHR22849:SF128">
    <property type="entry name" value="U-BOX DOMAIN-CONTAINING PROTEIN"/>
    <property type="match status" value="1"/>
</dbReference>
<reference evidence="2 3" key="1">
    <citation type="journal article" date="2013" name="Curr. Biol.">
        <title>The Genome of the Foraminiferan Reticulomyxa filosa.</title>
        <authorList>
            <person name="Glockner G."/>
            <person name="Hulsmann N."/>
            <person name="Schleicher M."/>
            <person name="Noegel A.A."/>
            <person name="Eichinger L."/>
            <person name="Gallinger C."/>
            <person name="Pawlowski J."/>
            <person name="Sierra R."/>
            <person name="Euteneuer U."/>
            <person name="Pillet L."/>
            <person name="Moustafa A."/>
            <person name="Platzer M."/>
            <person name="Groth M."/>
            <person name="Szafranski K."/>
            <person name="Schliwa M."/>
        </authorList>
    </citation>
    <scope>NUCLEOTIDE SEQUENCE [LARGE SCALE GENOMIC DNA]</scope>
</reference>
<dbReference type="Gene3D" id="3.30.40.10">
    <property type="entry name" value="Zinc/RING finger domain, C3HC4 (zinc finger)"/>
    <property type="match status" value="1"/>
</dbReference>
<dbReference type="InterPro" id="IPR045185">
    <property type="entry name" value="PUB22/23/24-like"/>
</dbReference>
<keyword evidence="3" id="KW-1185">Reference proteome</keyword>
<dbReference type="AlphaFoldDB" id="X6MUL8"/>
<evidence type="ECO:0000313" key="2">
    <source>
        <dbReference type="EMBL" id="ETO17356.1"/>
    </source>
</evidence>
<dbReference type="GO" id="GO:0061630">
    <property type="term" value="F:ubiquitin protein ligase activity"/>
    <property type="evidence" value="ECO:0007669"/>
    <property type="project" value="InterPro"/>
</dbReference>
<evidence type="ECO:0000313" key="3">
    <source>
        <dbReference type="Proteomes" id="UP000023152"/>
    </source>
</evidence>
<dbReference type="Pfam" id="PF04564">
    <property type="entry name" value="U-box"/>
    <property type="match status" value="1"/>
</dbReference>
<evidence type="ECO:0000259" key="1">
    <source>
        <dbReference type="PROSITE" id="PS51698"/>
    </source>
</evidence>
<dbReference type="PROSITE" id="PS51698">
    <property type="entry name" value="U_BOX"/>
    <property type="match status" value="1"/>
</dbReference>
<proteinExistence type="predicted"/>
<dbReference type="SUPFAM" id="SSF57850">
    <property type="entry name" value="RING/U-box"/>
    <property type="match status" value="1"/>
</dbReference>
<dbReference type="GO" id="GO:0016567">
    <property type="term" value="P:protein ubiquitination"/>
    <property type="evidence" value="ECO:0007669"/>
    <property type="project" value="InterPro"/>
</dbReference>
<dbReference type="CDD" id="cd16453">
    <property type="entry name" value="RING-Ubox"/>
    <property type="match status" value="1"/>
</dbReference>
<protein>
    <recommendedName>
        <fullName evidence="1">U-box domain-containing protein</fullName>
    </recommendedName>
</protein>